<evidence type="ECO:0000313" key="4">
    <source>
        <dbReference type="Proteomes" id="UP000321570"/>
    </source>
</evidence>
<name>A0A564Y820_HYMDI</name>
<dbReference type="EMBL" id="CABIJS010000111">
    <property type="protein sequence ID" value="VUZ43415.1"/>
    <property type="molecule type" value="Genomic_DNA"/>
</dbReference>
<dbReference type="InterPro" id="IPR055469">
    <property type="entry name" value="DUF7041"/>
</dbReference>
<evidence type="ECO:0000313" key="2">
    <source>
        <dbReference type="EMBL" id="VUZ43410.1"/>
    </source>
</evidence>
<accession>A0A564Y820</accession>
<reference evidence="2 4" key="1">
    <citation type="submission" date="2019-07" db="EMBL/GenBank/DDBJ databases">
        <authorList>
            <person name="Jastrzebski P J."/>
            <person name="Paukszto L."/>
            <person name="Jastrzebski P J."/>
        </authorList>
    </citation>
    <scope>NUCLEOTIDE SEQUENCE [LARGE SCALE GENOMIC DNA]</scope>
    <source>
        <strain evidence="2 4">WMS-il1</strain>
    </source>
</reference>
<gene>
    <name evidence="3" type="ORF">WMSIL1_LOCUS3680</name>
    <name evidence="2" type="ORF">WMSIL1_LOCUS4000</name>
</gene>
<sequence length="85" mass="10052">MANDFTIPRFYRFYVPDVFLFLEAQSRAYKITTKQVHFARLLNSLKPEEVKFMYDVLGTPSTTSYNDLKFALLGRMEEPKLEFSK</sequence>
<dbReference type="Proteomes" id="UP000321570">
    <property type="component" value="Unassembled WGS sequence"/>
</dbReference>
<evidence type="ECO:0000259" key="1">
    <source>
        <dbReference type="Pfam" id="PF23055"/>
    </source>
</evidence>
<feature type="domain" description="DUF7041" evidence="1">
    <location>
        <begin position="19"/>
        <end position="79"/>
    </location>
</feature>
<dbReference type="AlphaFoldDB" id="A0A564Y820"/>
<evidence type="ECO:0000313" key="3">
    <source>
        <dbReference type="EMBL" id="VUZ43415.1"/>
    </source>
</evidence>
<dbReference type="Pfam" id="PF23055">
    <property type="entry name" value="DUF7041"/>
    <property type="match status" value="1"/>
</dbReference>
<dbReference type="EMBL" id="CABIJS010000111">
    <property type="protein sequence ID" value="VUZ43410.1"/>
    <property type="molecule type" value="Genomic_DNA"/>
</dbReference>
<organism evidence="2 4">
    <name type="scientific">Hymenolepis diminuta</name>
    <name type="common">Rat tapeworm</name>
    <dbReference type="NCBI Taxonomy" id="6216"/>
    <lineage>
        <taxon>Eukaryota</taxon>
        <taxon>Metazoa</taxon>
        <taxon>Spiralia</taxon>
        <taxon>Lophotrochozoa</taxon>
        <taxon>Platyhelminthes</taxon>
        <taxon>Cestoda</taxon>
        <taxon>Eucestoda</taxon>
        <taxon>Cyclophyllidea</taxon>
        <taxon>Hymenolepididae</taxon>
        <taxon>Hymenolepis</taxon>
    </lineage>
</organism>
<protein>
    <recommendedName>
        <fullName evidence="1">DUF7041 domain-containing protein</fullName>
    </recommendedName>
</protein>
<keyword evidence="4" id="KW-1185">Reference proteome</keyword>
<proteinExistence type="predicted"/>